<evidence type="ECO:0000256" key="2">
    <source>
        <dbReference type="SAM" id="Phobius"/>
    </source>
</evidence>
<dbReference type="InterPro" id="IPR042047">
    <property type="entry name" value="SleB_dom1"/>
</dbReference>
<proteinExistence type="predicted"/>
<accession>A0A7W9ET72</accession>
<name>A0A7W9ET72_9SPHN</name>
<keyword evidence="2" id="KW-1133">Transmembrane helix</keyword>
<sequence>MKPELNLTAQHAWIDPAAARLAAPGRNFWSGLLGMVIVACLALALAGGQFRPRGFGPYSVSVPLDFRPYDPARWAVMNAGSYADALKIDPTLPDPRSVDFADASALPPVDPATLRDEAFVGPPAKSYAFRGATALDRERAHYCLTAALYYEAASESDDGMRGVAQVVLNRVRHPSFPNSVCGVVFQGSQRAGVCQFTFACDGAMARAPERRNWLRASRIASAALGGQVFPGVGLATHYHTTAIWPRWGKSLVMTNIVGAHIFHRWRGRWGMPDAFRTPYPGREPVPGPYLPVADQLAARAKGAAPTALLPEGSNSAPLPDVAPAPTPNAMAASERAIGTPPPAAPAAVPAPPTYADPRLNQSGQVRDEYKGSGEWIG</sequence>
<feature type="transmembrane region" description="Helical" evidence="2">
    <location>
        <begin position="28"/>
        <end position="46"/>
    </location>
</feature>
<dbReference type="RefSeq" id="WP_184099779.1">
    <property type="nucleotide sequence ID" value="NZ_JACIJH010000011.1"/>
</dbReference>
<feature type="domain" description="Cell wall hydrolase SleB" evidence="3">
    <location>
        <begin position="154"/>
        <end position="262"/>
    </location>
</feature>
<dbReference type="Pfam" id="PF07486">
    <property type="entry name" value="Hydrolase_2"/>
    <property type="match status" value="1"/>
</dbReference>
<evidence type="ECO:0000313" key="5">
    <source>
        <dbReference type="Proteomes" id="UP000537161"/>
    </source>
</evidence>
<evidence type="ECO:0000256" key="1">
    <source>
        <dbReference type="SAM" id="MobiDB-lite"/>
    </source>
</evidence>
<keyword evidence="5" id="KW-1185">Reference proteome</keyword>
<dbReference type="InterPro" id="IPR011105">
    <property type="entry name" value="Cell_wall_hydrolase_SleB"/>
</dbReference>
<keyword evidence="2" id="KW-0472">Membrane</keyword>
<dbReference type="Proteomes" id="UP000537161">
    <property type="component" value="Unassembled WGS sequence"/>
</dbReference>
<keyword evidence="2" id="KW-0812">Transmembrane</keyword>
<dbReference type="GO" id="GO:0016787">
    <property type="term" value="F:hydrolase activity"/>
    <property type="evidence" value="ECO:0007669"/>
    <property type="project" value="InterPro"/>
</dbReference>
<organism evidence="4 5">
    <name type="scientific">Sphingopyxis panaciterrulae</name>
    <dbReference type="NCBI Taxonomy" id="462372"/>
    <lineage>
        <taxon>Bacteria</taxon>
        <taxon>Pseudomonadati</taxon>
        <taxon>Pseudomonadota</taxon>
        <taxon>Alphaproteobacteria</taxon>
        <taxon>Sphingomonadales</taxon>
        <taxon>Sphingomonadaceae</taxon>
        <taxon>Sphingopyxis</taxon>
    </lineage>
</organism>
<evidence type="ECO:0000313" key="4">
    <source>
        <dbReference type="EMBL" id="MBB5707686.1"/>
    </source>
</evidence>
<feature type="compositionally biased region" description="Pro residues" evidence="1">
    <location>
        <begin position="339"/>
        <end position="354"/>
    </location>
</feature>
<dbReference type="EMBL" id="JACIJH010000011">
    <property type="protein sequence ID" value="MBB5707686.1"/>
    <property type="molecule type" value="Genomic_DNA"/>
</dbReference>
<protein>
    <recommendedName>
        <fullName evidence="3">Cell wall hydrolase SleB domain-containing protein</fullName>
    </recommendedName>
</protein>
<dbReference type="AlphaFoldDB" id="A0A7W9ET72"/>
<evidence type="ECO:0000259" key="3">
    <source>
        <dbReference type="Pfam" id="PF07486"/>
    </source>
</evidence>
<dbReference type="Gene3D" id="1.10.10.2520">
    <property type="entry name" value="Cell wall hydrolase SleB, domain 1"/>
    <property type="match status" value="1"/>
</dbReference>
<comment type="caution">
    <text evidence="4">The sequence shown here is derived from an EMBL/GenBank/DDBJ whole genome shotgun (WGS) entry which is preliminary data.</text>
</comment>
<gene>
    <name evidence="4" type="ORF">FHR21_003053</name>
</gene>
<feature type="region of interest" description="Disordered" evidence="1">
    <location>
        <begin position="303"/>
        <end position="377"/>
    </location>
</feature>
<reference evidence="4 5" key="1">
    <citation type="submission" date="2020-08" db="EMBL/GenBank/DDBJ databases">
        <title>Genomic Encyclopedia of Type Strains, Phase IV (KMG-IV): sequencing the most valuable type-strain genomes for metagenomic binning, comparative biology and taxonomic classification.</title>
        <authorList>
            <person name="Goeker M."/>
        </authorList>
    </citation>
    <scope>NUCLEOTIDE SEQUENCE [LARGE SCALE GENOMIC DNA]</scope>
    <source>
        <strain evidence="4 5">DSM 27163</strain>
    </source>
</reference>